<comment type="caution">
    <text evidence="1">The sequence shown here is derived from an EMBL/GenBank/DDBJ whole genome shotgun (WGS) entry which is preliminary data.</text>
</comment>
<proteinExistence type="predicted"/>
<organism evidence="1 2">
    <name type="scientific">Nodularia harveyana UHCC-0300</name>
    <dbReference type="NCBI Taxonomy" id="2974287"/>
    <lineage>
        <taxon>Bacteria</taxon>
        <taxon>Bacillati</taxon>
        <taxon>Cyanobacteriota</taxon>
        <taxon>Cyanophyceae</taxon>
        <taxon>Nostocales</taxon>
        <taxon>Nodulariaceae</taxon>
        <taxon>Nodularia</taxon>
    </lineage>
</organism>
<accession>A0ABU5UDT4</accession>
<evidence type="ECO:0000313" key="2">
    <source>
        <dbReference type="Proteomes" id="UP001302120"/>
    </source>
</evidence>
<name>A0ABU5UDT4_9CYAN</name>
<gene>
    <name evidence="1" type="ORF">VB620_10015</name>
</gene>
<keyword evidence="2" id="KW-1185">Reference proteome</keyword>
<dbReference type="Proteomes" id="UP001302120">
    <property type="component" value="Unassembled WGS sequence"/>
</dbReference>
<dbReference type="EMBL" id="JAYGHG010000012">
    <property type="protein sequence ID" value="MEA5581674.1"/>
    <property type="molecule type" value="Genomic_DNA"/>
</dbReference>
<dbReference type="RefSeq" id="WP_323196001.1">
    <property type="nucleotide sequence ID" value="NZ_JAYGHG010000012.1"/>
</dbReference>
<evidence type="ECO:0000313" key="1">
    <source>
        <dbReference type="EMBL" id="MEA5581674.1"/>
    </source>
</evidence>
<reference evidence="1 2" key="1">
    <citation type="submission" date="2023-12" db="EMBL/GenBank/DDBJ databases">
        <title>Baltic Sea Cyanobacteria.</title>
        <authorList>
            <person name="Delbaje E."/>
            <person name="Fewer D.P."/>
            <person name="Shishido T.K."/>
        </authorList>
    </citation>
    <scope>NUCLEOTIDE SEQUENCE [LARGE SCALE GENOMIC DNA]</scope>
    <source>
        <strain evidence="1 2">UHCC-0300</strain>
    </source>
</reference>
<sequence length="40" mass="4208">MSKSKFFGAEAIFGLIDGHLATAQTVVASVRAISSYQFSA</sequence>
<protein>
    <submittedName>
        <fullName evidence="1">Uncharacterized protein</fullName>
    </submittedName>
</protein>